<feature type="transmembrane region" description="Helical" evidence="1">
    <location>
        <begin position="264"/>
        <end position="285"/>
    </location>
</feature>
<name>A0A7S8EAW1_9CHLR</name>
<feature type="transmembrane region" description="Helical" evidence="1">
    <location>
        <begin position="297"/>
        <end position="319"/>
    </location>
</feature>
<feature type="transmembrane region" description="Helical" evidence="1">
    <location>
        <begin position="195"/>
        <end position="218"/>
    </location>
</feature>
<feature type="transmembrane region" description="Helical" evidence="1">
    <location>
        <begin position="66"/>
        <end position="84"/>
    </location>
</feature>
<dbReference type="RefSeq" id="WP_195171637.1">
    <property type="nucleotide sequence ID" value="NZ_CP062983.1"/>
</dbReference>
<feature type="transmembrane region" description="Helical" evidence="1">
    <location>
        <begin position="165"/>
        <end position="183"/>
    </location>
</feature>
<feature type="transmembrane region" description="Helical" evidence="1">
    <location>
        <begin position="129"/>
        <end position="145"/>
    </location>
</feature>
<reference evidence="2 3" key="1">
    <citation type="submission" date="2020-02" db="EMBL/GenBank/DDBJ databases">
        <authorList>
            <person name="Zheng R.K."/>
            <person name="Sun C.M."/>
        </authorList>
    </citation>
    <scope>NUCLEOTIDE SEQUENCE [LARGE SCALE GENOMIC DNA]</scope>
    <source>
        <strain evidence="3">rifampicinis</strain>
    </source>
</reference>
<dbReference type="Proteomes" id="UP000594468">
    <property type="component" value="Chromosome"/>
</dbReference>
<dbReference type="AlphaFoldDB" id="A0A7S8EAW1"/>
<gene>
    <name evidence="2" type="ORF">G4Y79_04075</name>
</gene>
<feature type="transmembrane region" description="Helical" evidence="1">
    <location>
        <begin position="7"/>
        <end position="28"/>
    </location>
</feature>
<evidence type="ECO:0000313" key="2">
    <source>
        <dbReference type="EMBL" id="QPC83571.1"/>
    </source>
</evidence>
<evidence type="ECO:0000313" key="3">
    <source>
        <dbReference type="Proteomes" id="UP000594468"/>
    </source>
</evidence>
<dbReference type="EMBL" id="CP062983">
    <property type="protein sequence ID" value="QPC83571.1"/>
    <property type="molecule type" value="Genomic_DNA"/>
</dbReference>
<keyword evidence="1" id="KW-0472">Membrane</keyword>
<organism evidence="2 3">
    <name type="scientific">Phototrophicus methaneseepsis</name>
    <dbReference type="NCBI Taxonomy" id="2710758"/>
    <lineage>
        <taxon>Bacteria</taxon>
        <taxon>Bacillati</taxon>
        <taxon>Chloroflexota</taxon>
        <taxon>Candidatus Thermofontia</taxon>
        <taxon>Phototrophicales</taxon>
        <taxon>Phototrophicaceae</taxon>
        <taxon>Phototrophicus</taxon>
    </lineage>
</organism>
<feature type="transmembrane region" description="Helical" evidence="1">
    <location>
        <begin position="224"/>
        <end position="243"/>
    </location>
</feature>
<accession>A0A7S8EAW1</accession>
<proteinExistence type="predicted"/>
<feature type="transmembrane region" description="Helical" evidence="1">
    <location>
        <begin position="104"/>
        <end position="122"/>
    </location>
</feature>
<keyword evidence="3" id="KW-1185">Reference proteome</keyword>
<keyword evidence="1" id="KW-1133">Transmembrane helix</keyword>
<evidence type="ECO:0000256" key="1">
    <source>
        <dbReference type="SAM" id="Phobius"/>
    </source>
</evidence>
<keyword evidence="1" id="KW-0812">Transmembrane</keyword>
<protein>
    <submittedName>
        <fullName evidence="2">Uncharacterized protein</fullName>
    </submittedName>
</protein>
<feature type="transmembrane region" description="Helical" evidence="1">
    <location>
        <begin position="40"/>
        <end position="59"/>
    </location>
</feature>
<dbReference type="KEGG" id="pmet:G4Y79_04075"/>
<sequence length="331" mass="37064">MPRSERLSVWMVRGLLALLLLLAVEILFWNKPGSRSLYEWPLLIVGYMLLATVALDLLVRYRIRDIWGVMIVVGVLSALNGLFLNPQSALEDVPNTLLSRTLGGYWLISLEMVGLFLALLGGKSTLHKVLMLLGSVVIGFFWAVWVKWYPAFFLGAYRAATIQEMFQTLAWVVLPIIILWMLVRGRTQTLTPEHFQVPWLGYAVIGLLAMLLFIYHALQNDYDGLGIALSLIIVGVLWAMLWFRADTQKTSLLATYLAEKSPSPLWLIASLALFVAVTIGGYVLALIEVLGFNQFTLLNLAFPLFGAGWIPLVAAVIGIHAMTRQMRLRGF</sequence>